<evidence type="ECO:0000256" key="1">
    <source>
        <dbReference type="ARBA" id="ARBA00006484"/>
    </source>
</evidence>
<dbReference type="EMBL" id="FNEE01000003">
    <property type="protein sequence ID" value="SDI90942.1"/>
    <property type="molecule type" value="Genomic_DNA"/>
</dbReference>
<dbReference type="Proteomes" id="UP000198894">
    <property type="component" value="Unassembled WGS sequence"/>
</dbReference>
<dbReference type="PRINTS" id="PR00080">
    <property type="entry name" value="SDRFAMILY"/>
</dbReference>
<dbReference type="InterPro" id="IPR057326">
    <property type="entry name" value="KR_dom"/>
</dbReference>
<dbReference type="InterPro" id="IPR036291">
    <property type="entry name" value="NAD(P)-bd_dom_sf"/>
</dbReference>
<name>A0A1G8PEQ7_9HYPH</name>
<dbReference type="PANTHER" id="PTHR43639">
    <property type="entry name" value="OXIDOREDUCTASE, SHORT-CHAIN DEHYDROGENASE/REDUCTASE FAMILY (AFU_ORTHOLOGUE AFUA_5G02870)"/>
    <property type="match status" value="1"/>
</dbReference>
<protein>
    <submittedName>
        <fullName evidence="4">NAD(P)-dependent dehydrogenase, short-chain alcohol dehydrogenase family</fullName>
    </submittedName>
</protein>
<gene>
    <name evidence="4" type="ORF">SAMN05428953_103259</name>
</gene>
<comment type="similarity">
    <text evidence="1">Belongs to the short-chain dehydrogenases/reductases (SDR) family.</text>
</comment>
<organism evidence="4 5">
    <name type="scientific">Mesorhizobium muleiense</name>
    <dbReference type="NCBI Taxonomy" id="1004279"/>
    <lineage>
        <taxon>Bacteria</taxon>
        <taxon>Pseudomonadati</taxon>
        <taxon>Pseudomonadota</taxon>
        <taxon>Alphaproteobacteria</taxon>
        <taxon>Hyphomicrobiales</taxon>
        <taxon>Phyllobacteriaceae</taxon>
        <taxon>Mesorhizobium</taxon>
    </lineage>
</organism>
<dbReference type="FunFam" id="3.40.50.720:FF:000084">
    <property type="entry name" value="Short-chain dehydrogenase reductase"/>
    <property type="match status" value="1"/>
</dbReference>
<sequence length="251" mass="25745">MSAAKKVLLVTGGGRGIGAATSRLAVTAGYRVAINYASNESAAAALVEAIEQAGGEALAIKGDVGSEADIQAMFERIDHVFGPLDALVNNAGVVDQRARVDEMSGARLERMMRINVIGPMLCAREAVKRMSTSHGGNGGAIVNVSSIAARIGGPGEYVDYAASKGAIDSFTIGLAREVAGEGIRVNAVSPGIVDTEIHASGGQPDRVERMRHGVPMQRAGTTEEVAAAILWLLSDGASYTTGANLEVGGGR</sequence>
<dbReference type="SUPFAM" id="SSF51735">
    <property type="entry name" value="NAD(P)-binding Rossmann-fold domains"/>
    <property type="match status" value="1"/>
</dbReference>
<dbReference type="RefSeq" id="WP_091592211.1">
    <property type="nucleotide sequence ID" value="NZ_FNEE01000003.1"/>
</dbReference>
<evidence type="ECO:0000259" key="3">
    <source>
        <dbReference type="SMART" id="SM00822"/>
    </source>
</evidence>
<keyword evidence="5" id="KW-1185">Reference proteome</keyword>
<evidence type="ECO:0000313" key="5">
    <source>
        <dbReference type="Proteomes" id="UP000198894"/>
    </source>
</evidence>
<dbReference type="InterPro" id="IPR002347">
    <property type="entry name" value="SDR_fam"/>
</dbReference>
<keyword evidence="2" id="KW-0560">Oxidoreductase</keyword>
<evidence type="ECO:0000256" key="2">
    <source>
        <dbReference type="ARBA" id="ARBA00023002"/>
    </source>
</evidence>
<proteinExistence type="inferred from homology"/>
<dbReference type="InterPro" id="IPR020904">
    <property type="entry name" value="Sc_DH/Rdtase_CS"/>
</dbReference>
<dbReference type="PANTHER" id="PTHR43639:SF1">
    <property type="entry name" value="SHORT-CHAIN DEHYDROGENASE_REDUCTASE FAMILY PROTEIN"/>
    <property type="match status" value="1"/>
</dbReference>
<feature type="domain" description="Ketoreductase" evidence="3">
    <location>
        <begin position="6"/>
        <end position="213"/>
    </location>
</feature>
<dbReference type="SMART" id="SM00822">
    <property type="entry name" value="PKS_KR"/>
    <property type="match status" value="1"/>
</dbReference>
<evidence type="ECO:0000313" key="4">
    <source>
        <dbReference type="EMBL" id="SDI90942.1"/>
    </source>
</evidence>
<dbReference type="PRINTS" id="PR00081">
    <property type="entry name" value="GDHRDH"/>
</dbReference>
<dbReference type="AlphaFoldDB" id="A0A1G8PEQ7"/>
<reference evidence="5" key="1">
    <citation type="submission" date="2016-10" db="EMBL/GenBank/DDBJ databases">
        <authorList>
            <person name="Varghese N."/>
            <person name="Submissions S."/>
        </authorList>
    </citation>
    <scope>NUCLEOTIDE SEQUENCE [LARGE SCALE GENOMIC DNA]</scope>
    <source>
        <strain evidence="5">CGMCC 1.11022</strain>
    </source>
</reference>
<dbReference type="Gene3D" id="3.40.50.720">
    <property type="entry name" value="NAD(P)-binding Rossmann-like Domain"/>
    <property type="match status" value="1"/>
</dbReference>
<dbReference type="PROSITE" id="PS00061">
    <property type="entry name" value="ADH_SHORT"/>
    <property type="match status" value="1"/>
</dbReference>
<accession>A0A1G8PEQ7</accession>
<dbReference type="GO" id="GO:0016491">
    <property type="term" value="F:oxidoreductase activity"/>
    <property type="evidence" value="ECO:0007669"/>
    <property type="project" value="UniProtKB-KW"/>
</dbReference>
<dbReference type="Pfam" id="PF13561">
    <property type="entry name" value="adh_short_C2"/>
    <property type="match status" value="1"/>
</dbReference>